<dbReference type="Proteomes" id="UP000646244">
    <property type="component" value="Unassembled WGS sequence"/>
</dbReference>
<sequence length="67" mass="7888">MRCYSLSEAVRCSWGYPRGPRTLGPERGSPMGYGPEGNRGDRWDRLYRWARWFGPLRAVLLTVRDWL</sequence>
<protein>
    <submittedName>
        <fullName evidence="1">Uncharacterized protein</fullName>
    </submittedName>
</protein>
<dbReference type="EMBL" id="BMVB01000012">
    <property type="protein sequence ID" value="GHC57744.1"/>
    <property type="molecule type" value="Genomic_DNA"/>
</dbReference>
<reference evidence="1" key="2">
    <citation type="submission" date="2020-09" db="EMBL/GenBank/DDBJ databases">
        <authorList>
            <person name="Sun Q."/>
            <person name="Ohkuma M."/>
        </authorList>
    </citation>
    <scope>NUCLEOTIDE SEQUENCE</scope>
    <source>
        <strain evidence="1">JCM 4633</strain>
    </source>
</reference>
<organism evidence="1 2">
    <name type="scientific">Streptomyces cinnamoneus</name>
    <name type="common">Streptoverticillium cinnamoneum</name>
    <dbReference type="NCBI Taxonomy" id="53446"/>
    <lineage>
        <taxon>Bacteria</taxon>
        <taxon>Bacillati</taxon>
        <taxon>Actinomycetota</taxon>
        <taxon>Actinomycetes</taxon>
        <taxon>Kitasatosporales</taxon>
        <taxon>Streptomycetaceae</taxon>
        <taxon>Streptomyces</taxon>
        <taxon>Streptomyces cinnamoneus group</taxon>
    </lineage>
</organism>
<name>A0A918TQQ6_STRCJ</name>
<dbReference type="AlphaFoldDB" id="A0A918TQQ6"/>
<evidence type="ECO:0000313" key="2">
    <source>
        <dbReference type="Proteomes" id="UP000646244"/>
    </source>
</evidence>
<evidence type="ECO:0000313" key="1">
    <source>
        <dbReference type="EMBL" id="GHC57744.1"/>
    </source>
</evidence>
<reference evidence="1" key="1">
    <citation type="journal article" date="2014" name="Int. J. Syst. Evol. Microbiol.">
        <title>Complete genome sequence of Corynebacterium casei LMG S-19264T (=DSM 44701T), isolated from a smear-ripened cheese.</title>
        <authorList>
            <consortium name="US DOE Joint Genome Institute (JGI-PGF)"/>
            <person name="Walter F."/>
            <person name="Albersmeier A."/>
            <person name="Kalinowski J."/>
            <person name="Ruckert C."/>
        </authorList>
    </citation>
    <scope>NUCLEOTIDE SEQUENCE</scope>
    <source>
        <strain evidence="1">JCM 4633</strain>
    </source>
</reference>
<comment type="caution">
    <text evidence="1">The sequence shown here is derived from an EMBL/GenBank/DDBJ whole genome shotgun (WGS) entry which is preliminary data.</text>
</comment>
<gene>
    <name evidence="1" type="ORF">GCM10010507_38050</name>
</gene>
<proteinExistence type="predicted"/>
<accession>A0A918TQQ6</accession>